<proteinExistence type="predicted"/>
<dbReference type="KEGG" id="pgr:PGTG_20817"/>
<dbReference type="HOGENOM" id="CLU_1836123_0_0_1"/>
<dbReference type="AlphaFoldDB" id="H6QPS1"/>
<dbReference type="PANTHER" id="PTHR47150">
    <property type="entry name" value="OS12G0169200 PROTEIN"/>
    <property type="match status" value="1"/>
</dbReference>
<sequence>MDCLAIIWNFVNTHTSVQSTQNISAVLQGGYQRLYKDYFDNSAIYTDYQFHQRFRIQQGLFLKIVKDIEQHDTYFAHKANTLGNLGLRVIQKITASPRILAYGGSHDATDKYICIGESTASKSLYKFCQSVIELYSAEYL</sequence>
<dbReference type="EMBL" id="DS178266">
    <property type="protein sequence ID" value="EHS64118.1"/>
    <property type="molecule type" value="Genomic_DNA"/>
</dbReference>
<evidence type="ECO:0000313" key="2">
    <source>
        <dbReference type="Proteomes" id="UP000008783"/>
    </source>
</evidence>
<dbReference type="STRING" id="418459.H6QPS1"/>
<dbReference type="PANTHER" id="PTHR47150:SF5">
    <property type="entry name" value="OS07G0546750 PROTEIN"/>
    <property type="match status" value="1"/>
</dbReference>
<name>H6QPS1_PUCGT</name>
<dbReference type="GeneID" id="13542955"/>
<reference evidence="2" key="1">
    <citation type="journal article" date="2011" name="Proc. Natl. Acad. Sci. U.S.A.">
        <title>Obligate biotrophy features unraveled by the genomic analysis of rust fungi.</title>
        <authorList>
            <person name="Duplessis S."/>
            <person name="Cuomo C.A."/>
            <person name="Lin Y.-C."/>
            <person name="Aerts A."/>
            <person name="Tisserant E."/>
            <person name="Veneault-Fourrey C."/>
            <person name="Joly D.L."/>
            <person name="Hacquard S."/>
            <person name="Amselem J."/>
            <person name="Cantarel B.L."/>
            <person name="Chiu R."/>
            <person name="Coutinho P.M."/>
            <person name="Feau N."/>
            <person name="Field M."/>
            <person name="Frey P."/>
            <person name="Gelhaye E."/>
            <person name="Goldberg J."/>
            <person name="Grabherr M.G."/>
            <person name="Kodira C.D."/>
            <person name="Kohler A."/>
            <person name="Kuees U."/>
            <person name="Lindquist E.A."/>
            <person name="Lucas S.M."/>
            <person name="Mago R."/>
            <person name="Mauceli E."/>
            <person name="Morin E."/>
            <person name="Murat C."/>
            <person name="Pangilinan J.L."/>
            <person name="Park R."/>
            <person name="Pearson M."/>
            <person name="Quesneville H."/>
            <person name="Rouhier N."/>
            <person name="Sakthikumar S."/>
            <person name="Salamov A.A."/>
            <person name="Schmutz J."/>
            <person name="Selles B."/>
            <person name="Shapiro H."/>
            <person name="Tanguay P."/>
            <person name="Tuskan G.A."/>
            <person name="Henrissat B."/>
            <person name="Van de Peer Y."/>
            <person name="Rouze P."/>
            <person name="Ellis J.G."/>
            <person name="Dodds P.N."/>
            <person name="Schein J.E."/>
            <person name="Zhong S."/>
            <person name="Hamelin R.C."/>
            <person name="Grigoriev I.V."/>
            <person name="Szabo L.J."/>
            <person name="Martin F."/>
        </authorList>
    </citation>
    <scope>NUCLEOTIDE SEQUENCE [LARGE SCALE GENOMIC DNA]</scope>
    <source>
        <strain evidence="2">CRL 75-36-700-3 / race SCCL</strain>
    </source>
</reference>
<evidence type="ECO:0000313" key="1">
    <source>
        <dbReference type="EMBL" id="EHS64118.1"/>
    </source>
</evidence>
<accession>H6QPS1</accession>
<protein>
    <submittedName>
        <fullName evidence="1">Uncharacterized protein</fullName>
    </submittedName>
</protein>
<gene>
    <name evidence="1" type="ORF">PGTG_20817</name>
</gene>
<dbReference type="OrthoDB" id="2287304at2759"/>
<dbReference type="InParanoid" id="H6QPS1"/>
<dbReference type="VEuPathDB" id="FungiDB:PGTG_20817"/>
<keyword evidence="2" id="KW-1185">Reference proteome</keyword>
<dbReference type="RefSeq" id="XP_003890527.1">
    <property type="nucleotide sequence ID" value="XM_003890478.1"/>
</dbReference>
<dbReference type="Proteomes" id="UP000008783">
    <property type="component" value="Unassembled WGS sequence"/>
</dbReference>
<organism evidence="1 2">
    <name type="scientific">Puccinia graminis f. sp. tritici (strain CRL 75-36-700-3 / race SCCL)</name>
    <name type="common">Black stem rust fungus</name>
    <dbReference type="NCBI Taxonomy" id="418459"/>
    <lineage>
        <taxon>Eukaryota</taxon>
        <taxon>Fungi</taxon>
        <taxon>Dikarya</taxon>
        <taxon>Basidiomycota</taxon>
        <taxon>Pucciniomycotina</taxon>
        <taxon>Pucciniomycetes</taxon>
        <taxon>Pucciniales</taxon>
        <taxon>Pucciniaceae</taxon>
        <taxon>Puccinia</taxon>
    </lineage>
</organism>